<proteinExistence type="predicted"/>
<keyword evidence="2" id="KW-1185">Reference proteome</keyword>
<name>A0A6N6MQR9_9HYPH</name>
<evidence type="ECO:0000313" key="1">
    <source>
        <dbReference type="EMBL" id="KAB1071631.1"/>
    </source>
</evidence>
<organism evidence="1 2">
    <name type="scientific">Methylobacterium planeticum</name>
    <dbReference type="NCBI Taxonomy" id="2615211"/>
    <lineage>
        <taxon>Bacteria</taxon>
        <taxon>Pseudomonadati</taxon>
        <taxon>Pseudomonadota</taxon>
        <taxon>Alphaproteobacteria</taxon>
        <taxon>Hyphomicrobiales</taxon>
        <taxon>Methylobacteriaceae</taxon>
        <taxon>Methylobacterium</taxon>
    </lineage>
</organism>
<reference evidence="1 2" key="1">
    <citation type="submission" date="2019-09" db="EMBL/GenBank/DDBJ databases">
        <title>YIM 132548 draft genome.</title>
        <authorList>
            <person name="Jiang L."/>
        </authorList>
    </citation>
    <scope>NUCLEOTIDE SEQUENCE [LARGE SCALE GENOMIC DNA]</scope>
    <source>
        <strain evidence="1 2">YIM 132548</strain>
    </source>
</reference>
<comment type="caution">
    <text evidence="1">The sequence shown here is derived from an EMBL/GenBank/DDBJ whole genome shotgun (WGS) entry which is preliminary data.</text>
</comment>
<dbReference type="RefSeq" id="WP_150965226.1">
    <property type="nucleotide sequence ID" value="NZ_VZZJ01000018.1"/>
</dbReference>
<dbReference type="Proteomes" id="UP000441523">
    <property type="component" value="Unassembled WGS sequence"/>
</dbReference>
<accession>A0A6N6MQR9</accession>
<dbReference type="AlphaFoldDB" id="A0A6N6MQR9"/>
<gene>
    <name evidence="1" type="ORF">F6X51_18880</name>
</gene>
<dbReference type="EMBL" id="VZZJ01000018">
    <property type="protein sequence ID" value="KAB1071631.1"/>
    <property type="molecule type" value="Genomic_DNA"/>
</dbReference>
<protein>
    <submittedName>
        <fullName evidence="1">Uncharacterized protein</fullName>
    </submittedName>
</protein>
<evidence type="ECO:0000313" key="2">
    <source>
        <dbReference type="Proteomes" id="UP000441523"/>
    </source>
</evidence>
<sequence length="77" mass="8656">MTKFEFHLSGHTFKILVNGLEQQFGAATNVVDLDYVSLRHAEYTLSYATDHGDTVLALLDVAPSWRIPEPLRACHRA</sequence>